<evidence type="ECO:0000256" key="6">
    <source>
        <dbReference type="ARBA" id="ARBA00023065"/>
    </source>
</evidence>
<feature type="transmembrane region" description="Helical" evidence="8">
    <location>
        <begin position="513"/>
        <end position="534"/>
    </location>
</feature>
<keyword evidence="6" id="KW-0406">Ion transport</keyword>
<dbReference type="InterPro" id="IPR002490">
    <property type="entry name" value="V-ATPase_116kDa_su"/>
</dbReference>
<dbReference type="EMBL" id="JADIMU010000063">
    <property type="protein sequence ID" value="MBO8443891.1"/>
    <property type="molecule type" value="Genomic_DNA"/>
</dbReference>
<accession>A0A9D9EC84</accession>
<dbReference type="PANTHER" id="PTHR11629:SF63">
    <property type="entry name" value="V-TYPE PROTON ATPASE SUBUNIT A"/>
    <property type="match status" value="1"/>
</dbReference>
<dbReference type="GO" id="GO:0033179">
    <property type="term" value="C:proton-transporting V-type ATPase, V0 domain"/>
    <property type="evidence" value="ECO:0007669"/>
    <property type="project" value="InterPro"/>
</dbReference>
<dbReference type="GO" id="GO:0046961">
    <property type="term" value="F:proton-transporting ATPase activity, rotational mechanism"/>
    <property type="evidence" value="ECO:0007669"/>
    <property type="project" value="InterPro"/>
</dbReference>
<evidence type="ECO:0000256" key="4">
    <source>
        <dbReference type="ARBA" id="ARBA00022692"/>
    </source>
</evidence>
<protein>
    <submittedName>
        <fullName evidence="9">ATPase</fullName>
    </submittedName>
</protein>
<keyword evidence="5 8" id="KW-1133">Transmembrane helix</keyword>
<dbReference type="GO" id="GO:0051117">
    <property type="term" value="F:ATPase binding"/>
    <property type="evidence" value="ECO:0007669"/>
    <property type="project" value="TreeGrafter"/>
</dbReference>
<keyword evidence="7 8" id="KW-0472">Membrane</keyword>
<feature type="transmembrane region" description="Helical" evidence="8">
    <location>
        <begin position="604"/>
        <end position="626"/>
    </location>
</feature>
<dbReference type="Pfam" id="PF01496">
    <property type="entry name" value="V_ATPase_I"/>
    <property type="match status" value="2"/>
</dbReference>
<dbReference type="Proteomes" id="UP000823633">
    <property type="component" value="Unassembled WGS sequence"/>
</dbReference>
<dbReference type="PANTHER" id="PTHR11629">
    <property type="entry name" value="VACUOLAR PROTON ATPASES"/>
    <property type="match status" value="1"/>
</dbReference>
<gene>
    <name evidence="9" type="ORF">IAC42_09090</name>
</gene>
<dbReference type="GO" id="GO:0016471">
    <property type="term" value="C:vacuolar proton-transporting V-type ATPase complex"/>
    <property type="evidence" value="ECO:0007669"/>
    <property type="project" value="TreeGrafter"/>
</dbReference>
<name>A0A9D9EC84_9SPIR</name>
<feature type="transmembrane region" description="Helical" evidence="8">
    <location>
        <begin position="392"/>
        <end position="416"/>
    </location>
</feature>
<dbReference type="GO" id="GO:0007035">
    <property type="term" value="P:vacuolar acidification"/>
    <property type="evidence" value="ECO:0007669"/>
    <property type="project" value="TreeGrafter"/>
</dbReference>
<evidence type="ECO:0000256" key="2">
    <source>
        <dbReference type="ARBA" id="ARBA00009904"/>
    </source>
</evidence>
<feature type="transmembrane region" description="Helical" evidence="8">
    <location>
        <begin position="575"/>
        <end position="592"/>
    </location>
</feature>
<dbReference type="AlphaFoldDB" id="A0A9D9EC84"/>
<feature type="transmembrane region" description="Helical" evidence="8">
    <location>
        <begin position="442"/>
        <end position="463"/>
    </location>
</feature>
<comment type="caution">
    <text evidence="9">The sequence shown here is derived from an EMBL/GenBank/DDBJ whole genome shotgun (WGS) entry which is preliminary data.</text>
</comment>
<proteinExistence type="inferred from homology"/>
<keyword evidence="3" id="KW-0813">Transport</keyword>
<evidence type="ECO:0000256" key="3">
    <source>
        <dbReference type="ARBA" id="ARBA00022448"/>
    </source>
</evidence>
<comment type="similarity">
    <text evidence="2">Belongs to the V-ATPase 116 kDa subunit family.</text>
</comment>
<evidence type="ECO:0000313" key="10">
    <source>
        <dbReference type="Proteomes" id="UP000823633"/>
    </source>
</evidence>
<keyword evidence="4 8" id="KW-0812">Transmembrane</keyword>
<comment type="subcellular location">
    <subcellularLocation>
        <location evidence="1">Membrane</location>
        <topology evidence="1">Multi-pass membrane protein</topology>
    </subcellularLocation>
</comment>
<reference evidence="9" key="1">
    <citation type="submission" date="2020-10" db="EMBL/GenBank/DDBJ databases">
        <authorList>
            <person name="Gilroy R."/>
        </authorList>
    </citation>
    <scope>NUCLEOTIDE SEQUENCE</scope>
    <source>
        <strain evidence="9">11167</strain>
    </source>
</reference>
<evidence type="ECO:0000313" key="9">
    <source>
        <dbReference type="EMBL" id="MBO8443891.1"/>
    </source>
</evidence>
<feature type="transmembrane region" description="Helical" evidence="8">
    <location>
        <begin position="347"/>
        <end position="372"/>
    </location>
</feature>
<evidence type="ECO:0000256" key="8">
    <source>
        <dbReference type="SAM" id="Phobius"/>
    </source>
</evidence>
<evidence type="ECO:0000256" key="7">
    <source>
        <dbReference type="ARBA" id="ARBA00023136"/>
    </source>
</evidence>
<sequence>MSLFTQKMRMLTAVVLDGQSDAVVKALLEEGVMDFVHISELDKEQAGRLNAHKTSMNKSLVADLRSRCENLMKQGRIPLPSITKNDLAKMEAFDGQAARSLLDSLSDSLSSRREEQRSISQKLLSFQEMAGYIEEKKTDYLDIRHGDVGEGRKGEDLALRLAQYGILEKDGRGHYISISLKRDASAVNDAMDKFAWSEKPEEANASLSAATAILKERIGSLQKRSDEIAAEVEAEVGRHADELRKLWMTLRVSELSEHVESYFSYTRNTTLFSGWVPSSKAQEVESVIYEAAKGRCIIEWTEDSEVERDKIPTSVSSAKVLAPFERMVKNYGTPEYGSINPTPFTTVAYIIMFALMFADVGQGLVLLLIGIIGGHWYKSHPMAKDGLISRYLCSLLMFLGPASMVGGVLFGSYFGFNWLPALWFNYHAVVNGNATAGLVTDIFDILGITIKFGIAVISLGLVLNWINLIRKRRYLELVFDKNGLVGGLIYAMGIWACYHFVGSGCQSFPSNPVLYAGLGVGLLLLLVKGPVYAVHKARLSGHKEKVGTVVMDTIMDFLVQVLEIFSGFLSNTLSFMRVAGLGIAHVSLMTAFEQIAEMTGSIVPYVLIMVIGNVLVIALEGLSAGIQSLRLNYYEFFTRYFTGRGIAYEPVGLKSRIVID</sequence>
<feature type="transmembrane region" description="Helical" evidence="8">
    <location>
        <begin position="484"/>
        <end position="501"/>
    </location>
</feature>
<reference evidence="9" key="2">
    <citation type="journal article" date="2021" name="PeerJ">
        <title>Extensive microbial diversity within the chicken gut microbiome revealed by metagenomics and culture.</title>
        <authorList>
            <person name="Gilroy R."/>
            <person name="Ravi A."/>
            <person name="Getino M."/>
            <person name="Pursley I."/>
            <person name="Horton D.L."/>
            <person name="Alikhan N.F."/>
            <person name="Baker D."/>
            <person name="Gharbi K."/>
            <person name="Hall N."/>
            <person name="Watson M."/>
            <person name="Adriaenssens E.M."/>
            <person name="Foster-Nyarko E."/>
            <person name="Jarju S."/>
            <person name="Secka A."/>
            <person name="Antonio M."/>
            <person name="Oren A."/>
            <person name="Chaudhuri R.R."/>
            <person name="La Ragione R."/>
            <person name="Hildebrand F."/>
            <person name="Pallen M.J."/>
        </authorList>
    </citation>
    <scope>NUCLEOTIDE SEQUENCE</scope>
    <source>
        <strain evidence="9">11167</strain>
    </source>
</reference>
<organism evidence="9 10">
    <name type="scientific">Candidatus Aphodenecus pullistercoris</name>
    <dbReference type="NCBI Taxonomy" id="2840669"/>
    <lineage>
        <taxon>Bacteria</taxon>
        <taxon>Pseudomonadati</taxon>
        <taxon>Spirochaetota</taxon>
        <taxon>Spirochaetia</taxon>
        <taxon>Spirochaetales</taxon>
        <taxon>Candidatus Aphodenecus</taxon>
    </lineage>
</organism>
<evidence type="ECO:0000256" key="1">
    <source>
        <dbReference type="ARBA" id="ARBA00004141"/>
    </source>
</evidence>
<evidence type="ECO:0000256" key="5">
    <source>
        <dbReference type="ARBA" id="ARBA00022989"/>
    </source>
</evidence>